<comment type="cofactor">
    <cofactor evidence="1">
        <name>pyridoxal 5'-phosphate</name>
        <dbReference type="ChEBI" id="CHEBI:597326"/>
    </cofactor>
</comment>
<dbReference type="EMBL" id="JAFBEE010000007">
    <property type="protein sequence ID" value="MBM7614864.1"/>
    <property type="molecule type" value="Genomic_DNA"/>
</dbReference>
<dbReference type="InterPro" id="IPR015424">
    <property type="entry name" value="PyrdxlP-dep_Trfase"/>
</dbReference>
<keyword evidence="2 6" id="KW-0032">Aminotransferase</keyword>
<dbReference type="PANTHER" id="PTHR11986:SF79">
    <property type="entry name" value="ACETYLORNITHINE AMINOTRANSFERASE, MITOCHONDRIAL"/>
    <property type="match status" value="1"/>
</dbReference>
<dbReference type="Proteomes" id="UP001314796">
    <property type="component" value="Unassembled WGS sequence"/>
</dbReference>
<dbReference type="InterPro" id="IPR015421">
    <property type="entry name" value="PyrdxlP-dep_Trfase_major"/>
</dbReference>
<evidence type="ECO:0000256" key="1">
    <source>
        <dbReference type="ARBA" id="ARBA00001933"/>
    </source>
</evidence>
<proteinExistence type="inferred from homology"/>
<organism evidence="6 7">
    <name type="scientific">Alkaliphilus hydrothermalis</name>
    <dbReference type="NCBI Taxonomy" id="1482730"/>
    <lineage>
        <taxon>Bacteria</taxon>
        <taxon>Bacillati</taxon>
        <taxon>Bacillota</taxon>
        <taxon>Clostridia</taxon>
        <taxon>Peptostreptococcales</taxon>
        <taxon>Natronincolaceae</taxon>
        <taxon>Alkaliphilus</taxon>
    </lineage>
</organism>
<evidence type="ECO:0000313" key="6">
    <source>
        <dbReference type="EMBL" id="MBM7614864.1"/>
    </source>
</evidence>
<dbReference type="RefSeq" id="WP_204401487.1">
    <property type="nucleotide sequence ID" value="NZ_JAFBEE010000007.1"/>
</dbReference>
<protein>
    <submittedName>
        <fullName evidence="6">Acetylornithine aminotransferase</fullName>
        <ecNumber evidence="6">2.6.1.11</ecNumber>
    </submittedName>
</protein>
<evidence type="ECO:0000256" key="4">
    <source>
        <dbReference type="ARBA" id="ARBA00022898"/>
    </source>
</evidence>
<evidence type="ECO:0000256" key="3">
    <source>
        <dbReference type="ARBA" id="ARBA00022679"/>
    </source>
</evidence>
<evidence type="ECO:0000256" key="2">
    <source>
        <dbReference type="ARBA" id="ARBA00022576"/>
    </source>
</evidence>
<keyword evidence="7" id="KW-1185">Reference proteome</keyword>
<dbReference type="PANTHER" id="PTHR11986">
    <property type="entry name" value="AMINOTRANSFERASE CLASS III"/>
    <property type="match status" value="1"/>
</dbReference>
<evidence type="ECO:0000256" key="5">
    <source>
        <dbReference type="RuleBase" id="RU003560"/>
    </source>
</evidence>
<dbReference type="Pfam" id="PF00202">
    <property type="entry name" value="Aminotran_3"/>
    <property type="match status" value="1"/>
</dbReference>
<dbReference type="Gene3D" id="3.90.1150.10">
    <property type="entry name" value="Aspartate Aminotransferase, domain 1"/>
    <property type="match status" value="1"/>
</dbReference>
<keyword evidence="3 6" id="KW-0808">Transferase</keyword>
<name>A0ABS2NPI7_9FIRM</name>
<reference evidence="6 7" key="1">
    <citation type="submission" date="2021-01" db="EMBL/GenBank/DDBJ databases">
        <title>Genomic Encyclopedia of Type Strains, Phase IV (KMG-IV): sequencing the most valuable type-strain genomes for metagenomic binning, comparative biology and taxonomic classification.</title>
        <authorList>
            <person name="Goeker M."/>
        </authorList>
    </citation>
    <scope>NUCLEOTIDE SEQUENCE [LARGE SCALE GENOMIC DNA]</scope>
    <source>
        <strain evidence="6 7">DSM 25890</strain>
    </source>
</reference>
<dbReference type="InterPro" id="IPR015422">
    <property type="entry name" value="PyrdxlP-dep_Trfase_small"/>
</dbReference>
<keyword evidence="4 5" id="KW-0663">Pyridoxal phosphate</keyword>
<sequence>MKEVSADSQIKLFSGPEISLTAIQASGTRIRTKEYGELIDFESGCWANVLGHSRKEIVQTISENAGLLFHTHHYFSTEHPGTLVTELVKAAGLRGSYKGNFISSGSEAVSLAVSLAEYITKREKKLSLSISYHGTSSELKIPRNSTQWIDLDVSNCFSCQKSSSCSECGNYSSIDFSSIAAFVFEPGNSGGIVLCPPKKLISFLVENTKASGGFVILNEVTTGFGRTGRWFGFQHYDVFNSESHLPDLIALGKGLGNGYPISGVLIKSNLARVIEGSNFRYVQSHLDDPLGCIVARKVVEVISNEELIEIGNKMGQYLRQSLNEIREETKKIIEVRGRGLMNVIALDQSHHSLEVFKKLLERGFFTGYSELHNLIRLYPPLTIKTEEIDRLCRSLKEILIN</sequence>
<accession>A0ABS2NPI7</accession>
<dbReference type="InterPro" id="IPR050103">
    <property type="entry name" value="Class-III_PLP-dep_AT"/>
</dbReference>
<evidence type="ECO:0000313" key="7">
    <source>
        <dbReference type="Proteomes" id="UP001314796"/>
    </source>
</evidence>
<dbReference type="EC" id="2.6.1.11" evidence="6"/>
<dbReference type="InterPro" id="IPR005814">
    <property type="entry name" value="Aminotrans_3"/>
</dbReference>
<gene>
    <name evidence="6" type="ORF">JOC73_001383</name>
</gene>
<comment type="similarity">
    <text evidence="5">Belongs to the class-III pyridoxal-phosphate-dependent aminotransferase family.</text>
</comment>
<dbReference type="SUPFAM" id="SSF53383">
    <property type="entry name" value="PLP-dependent transferases"/>
    <property type="match status" value="1"/>
</dbReference>
<dbReference type="GO" id="GO:0003992">
    <property type="term" value="F:N2-acetyl-L-ornithine:2-oxoglutarate 5-aminotransferase activity"/>
    <property type="evidence" value="ECO:0007669"/>
    <property type="project" value="UniProtKB-EC"/>
</dbReference>
<comment type="caution">
    <text evidence="6">The sequence shown here is derived from an EMBL/GenBank/DDBJ whole genome shotgun (WGS) entry which is preliminary data.</text>
</comment>
<dbReference type="Gene3D" id="3.40.640.10">
    <property type="entry name" value="Type I PLP-dependent aspartate aminotransferase-like (Major domain)"/>
    <property type="match status" value="1"/>
</dbReference>